<protein>
    <submittedName>
        <fullName evidence="2">Uncharacterized protein</fullName>
    </submittedName>
</protein>
<accession>A0A1H3TVT8</accession>
<dbReference type="OrthoDB" id="3826164at2"/>
<sequence length="428" mass="47367">MMLTVSALVNAKPQLWVAAAEDAKEAALHCREVAVSARYVAQTLTHSWPDDAGREARQNFVRHTQDYEAAGLVLAGLMNVYDALAGAIQAAQRTLTGALDYARQHELAVSDTGMVSGRENQQAEINTAASLISRALTDATSADEQAANRLRTIASLTRETDPAMVQTRLRNGADSPREIAERMKNRPDDVHPLNIPPELLDLIREVSEETGISQTLLQAIVWQEQQWYQNWEKDGGPLTEVGRFLDWVAEETFMPDKSLGITHMKIDTAREVIAQNPAAFTTPDGTYLGDLSDAQLAKYIEKYPQEDIRLAAYYLAELKENPYGAATDKQLFLLYATGDEPDMRAKNHQYGDATEPRGGEIRPRAEAWDRLQPRLADAADWASLTARERQQALAEIAADTPRGAEVDLHPVYGSDETAAGAKPWPFER</sequence>
<dbReference type="Proteomes" id="UP000199529">
    <property type="component" value="Unassembled WGS sequence"/>
</dbReference>
<proteinExistence type="predicted"/>
<reference evidence="3" key="1">
    <citation type="submission" date="2016-10" db="EMBL/GenBank/DDBJ databases">
        <authorList>
            <person name="Varghese N."/>
            <person name="Submissions S."/>
        </authorList>
    </citation>
    <scope>NUCLEOTIDE SEQUENCE [LARGE SCALE GENOMIC DNA]</scope>
    <source>
        <strain evidence="3">CGMCC 4.3530</strain>
    </source>
</reference>
<organism evidence="2 3">
    <name type="scientific">Saccharopolyspora shandongensis</name>
    <dbReference type="NCBI Taxonomy" id="418495"/>
    <lineage>
        <taxon>Bacteria</taxon>
        <taxon>Bacillati</taxon>
        <taxon>Actinomycetota</taxon>
        <taxon>Actinomycetes</taxon>
        <taxon>Pseudonocardiales</taxon>
        <taxon>Pseudonocardiaceae</taxon>
        <taxon>Saccharopolyspora</taxon>
    </lineage>
</organism>
<dbReference type="RefSeq" id="WP_093278517.1">
    <property type="nucleotide sequence ID" value="NZ_FNOK01000094.1"/>
</dbReference>
<keyword evidence="3" id="KW-1185">Reference proteome</keyword>
<dbReference type="AlphaFoldDB" id="A0A1H3TVT8"/>
<feature type="region of interest" description="Disordered" evidence="1">
    <location>
        <begin position="397"/>
        <end position="428"/>
    </location>
</feature>
<gene>
    <name evidence="2" type="ORF">SAMN05216215_10944</name>
</gene>
<evidence type="ECO:0000313" key="2">
    <source>
        <dbReference type="EMBL" id="SDZ54158.1"/>
    </source>
</evidence>
<dbReference type="STRING" id="418495.SAMN05216215_10944"/>
<name>A0A1H3TVT8_9PSEU</name>
<evidence type="ECO:0000313" key="3">
    <source>
        <dbReference type="Proteomes" id="UP000199529"/>
    </source>
</evidence>
<evidence type="ECO:0000256" key="1">
    <source>
        <dbReference type="SAM" id="MobiDB-lite"/>
    </source>
</evidence>
<dbReference type="EMBL" id="FNOK01000094">
    <property type="protein sequence ID" value="SDZ54158.1"/>
    <property type="molecule type" value="Genomic_DNA"/>
</dbReference>